<feature type="domain" description="Radical SAM core" evidence="16">
    <location>
        <begin position="102"/>
        <end position="325"/>
    </location>
</feature>
<comment type="caution">
    <text evidence="17">The sequence shown here is derived from an EMBL/GenBank/DDBJ whole genome shotgun (WGS) entry which is preliminary data.</text>
</comment>
<dbReference type="Proteomes" id="UP000640333">
    <property type="component" value="Unassembled WGS sequence"/>
</dbReference>
<evidence type="ECO:0000313" key="18">
    <source>
        <dbReference type="Proteomes" id="UP000640333"/>
    </source>
</evidence>
<gene>
    <name evidence="17" type="primary">epmB</name>
    <name evidence="17" type="ORF">IOQ59_01975</name>
</gene>
<feature type="binding site" evidence="14">
    <location>
        <position position="120"/>
    </location>
    <ligand>
        <name>[4Fe-4S] cluster</name>
        <dbReference type="ChEBI" id="CHEBI:49883"/>
        <note>4Fe-4S-S-AdoMet</note>
    </ligand>
</feature>
<sequence length="336" mass="37624">MNLPVTSLDSWQQLLSHTIDDPAELIRLLDLPETLVAPARKAAKGFPLRVPMPYLRRIEKGNPDDPLLKQVLPLVAETQKVTGFVADPLSEAQYNPHQGIVHKYKGRVLLIMTGACAINCRYCFRRHFPYDENRLGPEQWQTMLNYLRADSSIEEVILSGGDPLAVSDNRLQRLVNDLSTISHLKRLRIHSRLPVVIPERVTPELLGILGKNRLQTTLVLHVNHGNEIDDTVGRALNALRDAHITLLNQAVLLRGINDSVHALKHLNESLFDWGVLPYYLFVLDPVDGAAHFDIPDAEAQNLVAQLQAQLPGYLVPKLAREIPDRPSKTVLPTVTS</sequence>
<feature type="modified residue" description="N6-(pyridoxal phosphate)lysine" evidence="15">
    <location>
        <position position="328"/>
    </location>
</feature>
<accession>A0A8J7FF19</accession>
<dbReference type="PROSITE" id="PS51918">
    <property type="entry name" value="RADICAL_SAM"/>
    <property type="match status" value="1"/>
</dbReference>
<evidence type="ECO:0000256" key="2">
    <source>
        <dbReference type="ARBA" id="ARBA00001933"/>
    </source>
</evidence>
<evidence type="ECO:0000256" key="1">
    <source>
        <dbReference type="ARBA" id="ARBA00001352"/>
    </source>
</evidence>
<evidence type="ECO:0000256" key="7">
    <source>
        <dbReference type="ARBA" id="ARBA00022691"/>
    </source>
</evidence>
<keyword evidence="18" id="KW-1185">Reference proteome</keyword>
<dbReference type="Gene3D" id="3.20.20.70">
    <property type="entry name" value="Aldolase class I"/>
    <property type="match status" value="1"/>
</dbReference>
<keyword evidence="11 14" id="KW-0411">Iron-sulfur</keyword>
<feature type="binding site" evidence="14">
    <location>
        <position position="123"/>
    </location>
    <ligand>
        <name>[4Fe-4S] cluster</name>
        <dbReference type="ChEBI" id="CHEBI:49883"/>
        <note>4Fe-4S-S-AdoMet</note>
    </ligand>
</feature>
<dbReference type="SFLD" id="SFLDS00029">
    <property type="entry name" value="Radical_SAM"/>
    <property type="match status" value="1"/>
</dbReference>
<dbReference type="SFLD" id="SFLDF00314">
    <property type="entry name" value="L-lysine_2_3-aminomutase_(yjeK"/>
    <property type="match status" value="1"/>
</dbReference>
<dbReference type="GO" id="GO:0051539">
    <property type="term" value="F:4 iron, 4 sulfur cluster binding"/>
    <property type="evidence" value="ECO:0007669"/>
    <property type="project" value="UniProtKB-KW"/>
</dbReference>
<dbReference type="GO" id="GO:0046872">
    <property type="term" value="F:metal ion binding"/>
    <property type="evidence" value="ECO:0007669"/>
    <property type="project" value="UniProtKB-KW"/>
</dbReference>
<dbReference type="InterPro" id="IPR003739">
    <property type="entry name" value="Lys_aminomutase/Glu_NH3_mut"/>
</dbReference>
<dbReference type="Pfam" id="PF04055">
    <property type="entry name" value="Radical_SAM"/>
    <property type="match status" value="1"/>
</dbReference>
<keyword evidence="10" id="KW-0408">Iron</keyword>
<dbReference type="SFLD" id="SFLDG01070">
    <property type="entry name" value="PLP-dependent"/>
    <property type="match status" value="1"/>
</dbReference>
<evidence type="ECO:0000256" key="14">
    <source>
        <dbReference type="PIRSR" id="PIRSR004911-1"/>
    </source>
</evidence>
<dbReference type="NCBIfam" id="TIGR03821">
    <property type="entry name" value="EFP_modif_epmB"/>
    <property type="match status" value="1"/>
</dbReference>
<dbReference type="EMBL" id="JADEYS010000001">
    <property type="protein sequence ID" value="MBE9396023.1"/>
    <property type="molecule type" value="Genomic_DNA"/>
</dbReference>
<dbReference type="SUPFAM" id="SSF102114">
    <property type="entry name" value="Radical SAM enzymes"/>
    <property type="match status" value="1"/>
</dbReference>
<dbReference type="InterPro" id="IPR058240">
    <property type="entry name" value="rSAM_sf"/>
</dbReference>
<keyword evidence="6 14" id="KW-0004">4Fe-4S</keyword>
<protein>
    <recommendedName>
        <fullName evidence="5">L-lysine 2,3-aminomutase</fullName>
    </recommendedName>
    <alternativeName>
        <fullName evidence="13">EF-P post-translational modification enzyme B</fullName>
    </alternativeName>
</protein>
<evidence type="ECO:0000256" key="15">
    <source>
        <dbReference type="PIRSR" id="PIRSR603739-50"/>
    </source>
</evidence>
<evidence type="ECO:0000256" key="12">
    <source>
        <dbReference type="ARBA" id="ARBA00023235"/>
    </source>
</evidence>
<evidence type="ECO:0000256" key="4">
    <source>
        <dbReference type="ARBA" id="ARBA00008703"/>
    </source>
</evidence>
<dbReference type="GO" id="GO:0016853">
    <property type="term" value="F:isomerase activity"/>
    <property type="evidence" value="ECO:0007669"/>
    <property type="project" value="UniProtKB-KW"/>
</dbReference>
<evidence type="ECO:0000256" key="13">
    <source>
        <dbReference type="ARBA" id="ARBA00030756"/>
    </source>
</evidence>
<evidence type="ECO:0000256" key="6">
    <source>
        <dbReference type="ARBA" id="ARBA00022485"/>
    </source>
</evidence>
<keyword evidence="12" id="KW-0413">Isomerase</keyword>
<comment type="cofactor">
    <cofactor evidence="2 15">
        <name>pyridoxal 5'-phosphate</name>
        <dbReference type="ChEBI" id="CHEBI:597326"/>
    </cofactor>
</comment>
<keyword evidence="8 14" id="KW-0479">Metal-binding</keyword>
<reference evidence="17" key="1">
    <citation type="submission" date="2020-10" db="EMBL/GenBank/DDBJ databases">
        <title>Bacterium isolated from coastal waters sediment.</title>
        <authorList>
            <person name="Chen R.-J."/>
            <person name="Lu D.-C."/>
            <person name="Zhu K.-L."/>
            <person name="Du Z.-J."/>
        </authorList>
    </citation>
    <scope>NUCLEOTIDE SEQUENCE</scope>
    <source>
        <strain evidence="17">N1Y112</strain>
    </source>
</reference>
<evidence type="ECO:0000256" key="8">
    <source>
        <dbReference type="ARBA" id="ARBA00022723"/>
    </source>
</evidence>
<keyword evidence="7" id="KW-0949">S-adenosyl-L-methionine</keyword>
<comment type="similarity">
    <text evidence="4">Belongs to the radical SAM superfamily. KamA family.</text>
</comment>
<proteinExistence type="inferred from homology"/>
<name>A0A8J7FF19_9GAMM</name>
<feature type="binding site" evidence="14">
    <location>
        <position position="116"/>
    </location>
    <ligand>
        <name>[4Fe-4S] cluster</name>
        <dbReference type="ChEBI" id="CHEBI:49883"/>
        <note>4Fe-4S-S-AdoMet</note>
    </ligand>
</feature>
<dbReference type="NCBIfam" id="TIGR00238">
    <property type="entry name" value="KamA family radical SAM protein"/>
    <property type="match status" value="1"/>
</dbReference>
<dbReference type="CDD" id="cd01335">
    <property type="entry name" value="Radical_SAM"/>
    <property type="match status" value="1"/>
</dbReference>
<dbReference type="InterPro" id="IPR022462">
    <property type="entry name" value="EpmB"/>
</dbReference>
<dbReference type="PANTHER" id="PTHR30538:SF1">
    <property type="entry name" value="L-LYSINE 2,3-AMINOMUTASE"/>
    <property type="match status" value="1"/>
</dbReference>
<dbReference type="InterPro" id="IPR013785">
    <property type="entry name" value="Aldolase_TIM"/>
</dbReference>
<evidence type="ECO:0000256" key="3">
    <source>
        <dbReference type="ARBA" id="ARBA00001966"/>
    </source>
</evidence>
<evidence type="ECO:0000256" key="10">
    <source>
        <dbReference type="ARBA" id="ARBA00023004"/>
    </source>
</evidence>
<organism evidence="17 18">
    <name type="scientific">Pontibacterium sinense</name>
    <dbReference type="NCBI Taxonomy" id="2781979"/>
    <lineage>
        <taxon>Bacteria</taxon>
        <taxon>Pseudomonadati</taxon>
        <taxon>Pseudomonadota</taxon>
        <taxon>Gammaproteobacteria</taxon>
        <taxon>Oceanospirillales</taxon>
        <taxon>Oceanospirillaceae</taxon>
        <taxon>Pontibacterium</taxon>
    </lineage>
</organism>
<evidence type="ECO:0000256" key="11">
    <source>
        <dbReference type="ARBA" id="ARBA00023014"/>
    </source>
</evidence>
<keyword evidence="9 15" id="KW-0663">Pyridoxal phosphate</keyword>
<dbReference type="PANTHER" id="PTHR30538">
    <property type="entry name" value="LYSINE 2,3-AMINOMUTASE-RELATED"/>
    <property type="match status" value="1"/>
</dbReference>
<comment type="cofactor">
    <cofactor evidence="3">
        <name>[4Fe-4S] cluster</name>
        <dbReference type="ChEBI" id="CHEBI:49883"/>
    </cofactor>
</comment>
<dbReference type="InterPro" id="IPR007197">
    <property type="entry name" value="rSAM"/>
</dbReference>
<dbReference type="AlphaFoldDB" id="A0A8J7FF19"/>
<evidence type="ECO:0000259" key="16">
    <source>
        <dbReference type="PROSITE" id="PS51918"/>
    </source>
</evidence>
<comment type="catalytic activity">
    <reaction evidence="1">
        <text>L-lysine = D-beta-lysine</text>
        <dbReference type="Rhea" id="RHEA:44148"/>
        <dbReference type="ChEBI" id="CHEBI:32551"/>
        <dbReference type="ChEBI" id="CHEBI:84138"/>
    </reaction>
</comment>
<dbReference type="PIRSF" id="PIRSF004911">
    <property type="entry name" value="DUF160"/>
    <property type="match status" value="1"/>
</dbReference>
<evidence type="ECO:0000256" key="5">
    <source>
        <dbReference type="ARBA" id="ARBA00022363"/>
    </source>
</evidence>
<evidence type="ECO:0000313" key="17">
    <source>
        <dbReference type="EMBL" id="MBE9396023.1"/>
    </source>
</evidence>
<evidence type="ECO:0000256" key="9">
    <source>
        <dbReference type="ARBA" id="ARBA00022898"/>
    </source>
</evidence>